<evidence type="ECO:0000313" key="2">
    <source>
        <dbReference type="Proteomes" id="UP001185922"/>
    </source>
</evidence>
<evidence type="ECO:0000313" key="1">
    <source>
        <dbReference type="EMBL" id="MDV6312105.1"/>
    </source>
</evidence>
<dbReference type="Proteomes" id="UP001185922">
    <property type="component" value="Unassembled WGS sequence"/>
</dbReference>
<dbReference type="Pfam" id="PF07751">
    <property type="entry name" value="Abi_2"/>
    <property type="match status" value="1"/>
</dbReference>
<protein>
    <submittedName>
        <fullName evidence="1">Abi family protein</fullName>
    </submittedName>
</protein>
<dbReference type="RefSeq" id="WP_317510286.1">
    <property type="nucleotide sequence ID" value="NZ_JAWLKH010000007.1"/>
</dbReference>
<comment type="caution">
    <text evidence="1">The sequence shown here is derived from an EMBL/GenBank/DDBJ whole genome shotgun (WGS) entry which is preliminary data.</text>
</comment>
<dbReference type="InterPro" id="IPR011664">
    <property type="entry name" value="Abi_system_AbiD/AbiF-like"/>
</dbReference>
<name>A0AAE4U543_9ACTN</name>
<accession>A0AAE4U543</accession>
<reference evidence="1" key="1">
    <citation type="submission" date="2023-10" db="EMBL/GenBank/DDBJ databases">
        <title>Development of a sustainable strategy for remediation of hydrocarbon-contaminated territories based on the waste exchange concept.</title>
        <authorList>
            <person name="Krivoruchko A."/>
        </authorList>
    </citation>
    <scope>NUCLEOTIDE SEQUENCE</scope>
    <source>
        <strain evidence="1">IEGM 1279</strain>
    </source>
</reference>
<dbReference type="AlphaFoldDB" id="A0AAE4U543"/>
<organism evidence="1 2">
    <name type="scientific">Gordonia amicalis</name>
    <dbReference type="NCBI Taxonomy" id="89053"/>
    <lineage>
        <taxon>Bacteria</taxon>
        <taxon>Bacillati</taxon>
        <taxon>Actinomycetota</taxon>
        <taxon>Actinomycetes</taxon>
        <taxon>Mycobacteriales</taxon>
        <taxon>Gordoniaceae</taxon>
        <taxon>Gordonia</taxon>
    </lineage>
</organism>
<dbReference type="EMBL" id="JAWLKH010000007">
    <property type="protein sequence ID" value="MDV6312105.1"/>
    <property type="molecule type" value="Genomic_DNA"/>
</dbReference>
<gene>
    <name evidence="1" type="ORF">R3Q15_09445</name>
</gene>
<proteinExistence type="predicted"/>
<sequence length="281" mass="32742">MTRPLKSWLSIEDQIQQLADRGMQIPDHAQAEHALATIGYYRLSGYWYPYREPDPSDPYRRLDTFLPGTDFSEVIDLYDFDRALKTQVLHGIERVEVAFRSRIGYLIGKHGALAHTDPTRFRSTFDHAKWWGTAQRRINRARGRDETVDHHDKYYGGDIPIWVLTDLLDFSDLSMLYAGMIANDQKELAQWFKVTVAPDASQSARRAWARRPPLVNWLEHLTIVRNICAHHGRLWNRQLTPLGVPLRIHHLPVFLRGRRDVRPNASRCAPDRASVRHDLRH</sequence>